<dbReference type="Gene3D" id="3.40.50.720">
    <property type="entry name" value="NAD(P)-binding Rossmann-like Domain"/>
    <property type="match status" value="1"/>
</dbReference>
<evidence type="ECO:0000313" key="1">
    <source>
        <dbReference type="EMBL" id="VFS92149.1"/>
    </source>
</evidence>
<dbReference type="InterPro" id="IPR036291">
    <property type="entry name" value="NAD(P)-bd_dom_sf"/>
</dbReference>
<dbReference type="SUPFAM" id="SSF51735">
    <property type="entry name" value="NAD(P)-binding Rossmann-fold domains"/>
    <property type="match status" value="1"/>
</dbReference>
<sequence>MAPGWIRTALGGDDAPLSIEETIPHLVNVLLAKQQRPGLEYLDYQGRTVPW</sequence>
<accession>A0A485D4R7</accession>
<protein>
    <submittedName>
        <fullName evidence="1">Short chain dehydrogenase</fullName>
    </submittedName>
</protein>
<organism evidence="1 2">
    <name type="scientific">Raoultella planticola</name>
    <name type="common">Klebsiella planticola</name>
    <dbReference type="NCBI Taxonomy" id="575"/>
    <lineage>
        <taxon>Bacteria</taxon>
        <taxon>Pseudomonadati</taxon>
        <taxon>Pseudomonadota</taxon>
        <taxon>Gammaproteobacteria</taxon>
        <taxon>Enterobacterales</taxon>
        <taxon>Enterobacteriaceae</taxon>
        <taxon>Klebsiella/Raoultella group</taxon>
        <taxon>Raoultella</taxon>
    </lineage>
</organism>
<evidence type="ECO:0000313" key="2">
    <source>
        <dbReference type="Proteomes" id="UP000345637"/>
    </source>
</evidence>
<dbReference type="Proteomes" id="UP000345637">
    <property type="component" value="Unassembled WGS sequence"/>
</dbReference>
<dbReference type="EMBL" id="CAADJE010000041">
    <property type="protein sequence ID" value="VFS92149.1"/>
    <property type="molecule type" value="Genomic_DNA"/>
</dbReference>
<reference evidence="1 2" key="1">
    <citation type="submission" date="2019-03" db="EMBL/GenBank/DDBJ databases">
        <authorList>
            <consortium name="Pathogen Informatics"/>
        </authorList>
    </citation>
    <scope>NUCLEOTIDE SEQUENCE [LARGE SCALE GENOMIC DNA]</scope>
    <source>
        <strain evidence="1 2">NCTC12998</strain>
    </source>
</reference>
<proteinExistence type="predicted"/>
<gene>
    <name evidence="1" type="ORF">NCTC12998_07279</name>
</gene>
<name>A0A485D4R7_RAOPL</name>
<dbReference type="AlphaFoldDB" id="A0A485D4R7"/>